<accession>A0AAV6LAV4</accession>
<name>A0AAV6LAV4_9ERIC</name>
<evidence type="ECO:0000256" key="1">
    <source>
        <dbReference type="SAM" id="MobiDB-lite"/>
    </source>
</evidence>
<dbReference type="AlphaFoldDB" id="A0AAV6LAV4"/>
<evidence type="ECO:0000313" key="2">
    <source>
        <dbReference type="EMBL" id="KAG5561754.1"/>
    </source>
</evidence>
<feature type="compositionally biased region" description="Low complexity" evidence="1">
    <location>
        <begin position="1"/>
        <end position="14"/>
    </location>
</feature>
<proteinExistence type="predicted"/>
<feature type="compositionally biased region" description="Acidic residues" evidence="1">
    <location>
        <begin position="15"/>
        <end position="25"/>
    </location>
</feature>
<protein>
    <submittedName>
        <fullName evidence="2">Uncharacterized protein</fullName>
    </submittedName>
</protein>
<sequence>MAFVTSLCSQTSDSESSDDSDDDEGVDLKDSQVLREKYDQLYQESMKISKINQKLGLKNKEVKEELGKVQNEFNDQKGVQKLWMTCFLCKNHLVTSQALAILESHHLSRMEVKSTK</sequence>
<organism evidence="2 3">
    <name type="scientific">Rhododendron griersonianum</name>
    <dbReference type="NCBI Taxonomy" id="479676"/>
    <lineage>
        <taxon>Eukaryota</taxon>
        <taxon>Viridiplantae</taxon>
        <taxon>Streptophyta</taxon>
        <taxon>Embryophyta</taxon>
        <taxon>Tracheophyta</taxon>
        <taxon>Spermatophyta</taxon>
        <taxon>Magnoliopsida</taxon>
        <taxon>eudicotyledons</taxon>
        <taxon>Gunneridae</taxon>
        <taxon>Pentapetalae</taxon>
        <taxon>asterids</taxon>
        <taxon>Ericales</taxon>
        <taxon>Ericaceae</taxon>
        <taxon>Ericoideae</taxon>
        <taxon>Rhodoreae</taxon>
        <taxon>Rhododendron</taxon>
    </lineage>
</organism>
<gene>
    <name evidence="2" type="ORF">RHGRI_004710</name>
</gene>
<evidence type="ECO:0000313" key="3">
    <source>
        <dbReference type="Proteomes" id="UP000823749"/>
    </source>
</evidence>
<dbReference type="EMBL" id="JACTNZ010000002">
    <property type="protein sequence ID" value="KAG5561754.1"/>
    <property type="molecule type" value="Genomic_DNA"/>
</dbReference>
<feature type="region of interest" description="Disordered" evidence="1">
    <location>
        <begin position="1"/>
        <end position="29"/>
    </location>
</feature>
<keyword evidence="3" id="KW-1185">Reference proteome</keyword>
<comment type="caution">
    <text evidence="2">The sequence shown here is derived from an EMBL/GenBank/DDBJ whole genome shotgun (WGS) entry which is preliminary data.</text>
</comment>
<reference evidence="2" key="1">
    <citation type="submission" date="2020-08" db="EMBL/GenBank/DDBJ databases">
        <title>Plant Genome Project.</title>
        <authorList>
            <person name="Zhang R.-G."/>
        </authorList>
    </citation>
    <scope>NUCLEOTIDE SEQUENCE</scope>
    <source>
        <strain evidence="2">WSP0</strain>
        <tissue evidence="2">Leaf</tissue>
    </source>
</reference>
<dbReference type="Proteomes" id="UP000823749">
    <property type="component" value="Chromosome 2"/>
</dbReference>